<organism evidence="2 3">
    <name type="scientific">Methylobacterium nonmethylotrophicum</name>
    <dbReference type="NCBI Taxonomy" id="1141884"/>
    <lineage>
        <taxon>Bacteria</taxon>
        <taxon>Pseudomonadati</taxon>
        <taxon>Pseudomonadota</taxon>
        <taxon>Alphaproteobacteria</taxon>
        <taxon>Hyphomicrobiales</taxon>
        <taxon>Methylobacteriaceae</taxon>
        <taxon>Methylobacterium</taxon>
    </lineage>
</organism>
<dbReference type="Pfam" id="PF07811">
    <property type="entry name" value="TadE"/>
    <property type="match status" value="1"/>
</dbReference>
<dbReference type="InterPro" id="IPR012495">
    <property type="entry name" value="TadE-like_dom"/>
</dbReference>
<evidence type="ECO:0000313" key="3">
    <source>
        <dbReference type="Proteomes" id="UP000297535"/>
    </source>
</evidence>
<gene>
    <name evidence="2" type="ORF">EU555_19880</name>
</gene>
<dbReference type="OrthoDB" id="7990385at2"/>
<proteinExistence type="predicted"/>
<comment type="caution">
    <text evidence="2">The sequence shown here is derived from an EMBL/GenBank/DDBJ whole genome shotgun (WGS) entry which is preliminary data.</text>
</comment>
<evidence type="ECO:0000313" key="2">
    <source>
        <dbReference type="EMBL" id="TGD97428.1"/>
    </source>
</evidence>
<keyword evidence="3" id="KW-1185">Reference proteome</keyword>
<dbReference type="AlphaFoldDB" id="A0A4Z0NNE6"/>
<accession>A0A4Z0NNE6</accession>
<reference evidence="2 3" key="1">
    <citation type="submission" date="2019-04" db="EMBL/GenBank/DDBJ databases">
        <authorList>
            <person name="Feng G."/>
            <person name="Zhu H."/>
        </authorList>
    </citation>
    <scope>NUCLEOTIDE SEQUENCE [LARGE SCALE GENOMIC DNA]</scope>
    <source>
        <strain evidence="2 3">6HR-1</strain>
    </source>
</reference>
<feature type="domain" description="TadE-like" evidence="1">
    <location>
        <begin position="34"/>
        <end position="76"/>
    </location>
</feature>
<sequence>MVRQDEPTACAGGWRRRARHFAASCRSALADARGVTAVEFALVAAPFTMTLLGIIQTGYAFFLMAALDSAASASARAVTTGAISTAGLTATQFRDQVVCPKLPSTFVCANVFVTMSVVQEGQSPTGYYAYVNAAGTGLVQPPLDGTGKFCPGAGGQYVVLQVQYPTTYLTGLLASAAPTTFNGKPSYVLMASTTFRSEPYNGAVAYAGC</sequence>
<name>A0A4Z0NNE6_9HYPH</name>
<dbReference type="EMBL" id="SRLB01000014">
    <property type="protein sequence ID" value="TGD97428.1"/>
    <property type="molecule type" value="Genomic_DNA"/>
</dbReference>
<protein>
    <submittedName>
        <fullName evidence="2">Pilus assembly protein</fullName>
    </submittedName>
</protein>
<dbReference type="Proteomes" id="UP000297535">
    <property type="component" value="Unassembled WGS sequence"/>
</dbReference>
<evidence type="ECO:0000259" key="1">
    <source>
        <dbReference type="Pfam" id="PF07811"/>
    </source>
</evidence>